<dbReference type="InterPro" id="IPR038606">
    <property type="entry name" value="To_sf"/>
</dbReference>
<sequence length="650" mass="72792">MRSLVGLRLVPLLLPLLTCLVALGNCTLLEMSQMLWMRVLGGGYRRVGRIDPLRVPVVKVDQSDGNTSYRVILRNLEIGGLNASKVESVRIVRGRLRSNLSDGEAGYVSYNEQRDLDSIRYRFHTLVKEPKPSFGYEEAHERSEKIVEYDPMYVRVNEYEGVVEPFRSTIKGAARNPATLHLVYSNNYKATGSSRSPANLENYRPCIGACQSYPSQGTQFSANDDTKAQANIYPDQRYNADRVGAESTTADYATKTQFGGPGFSAEASGNAQRPNHFSFRRGNFEVNYVSPSTRAPVDDQYGASVTQVHHIDVEESTERIDQRPVYVRENASRAAAATNQYRSDRVNVKYETATRDGNSEWTTASPTVKTPEPYKAPLIRLEKQPGYVDIVYAGGAKPEKQPQAEKLQRAPEDDPRAYGLAEILKDLRGHQRYIIHNFTEGESLRKRNDAVRVAAESKRIKDLIRYAKEYEEKAGYFEEGVELVYHFGDSQNVSSSNDRLSRTKRQHLEDKDEDDLMHVVVRVRVPRLSVKSSYVLTGKVGKQLLRGNGLLAGNFTDLIADFTVELKKVNNNTMIVRAARAKLTAKDHKIKLQGMDEKGPVDTILAHGLMAAEAVAAMIADDLATKALNEGNAENVIYKMYKNLPAVQRI</sequence>
<accession>A0AAJ6YIX1</accession>
<proteinExistence type="predicted"/>
<keyword evidence="1" id="KW-1185">Reference proteome</keyword>
<evidence type="ECO:0000313" key="1">
    <source>
        <dbReference type="Proteomes" id="UP000695007"/>
    </source>
</evidence>
<protein>
    <submittedName>
        <fullName evidence="2">Uncharacterized protein LOC105363026</fullName>
    </submittedName>
</protein>
<evidence type="ECO:0000313" key="2">
    <source>
        <dbReference type="RefSeq" id="XP_011498897.1"/>
    </source>
</evidence>
<dbReference type="AlphaFoldDB" id="A0AAJ6YIX1"/>
<dbReference type="KEGG" id="csol:105363026"/>
<dbReference type="GeneID" id="105363026"/>
<gene>
    <name evidence="2" type="primary">LOC105363026</name>
</gene>
<dbReference type="Gene3D" id="3.15.10.30">
    <property type="entry name" value="Haemolymph juvenile hormone binding protein"/>
    <property type="match status" value="1"/>
</dbReference>
<name>A0AAJ6YIX1_9HYME</name>
<dbReference type="Proteomes" id="UP000695007">
    <property type="component" value="Unplaced"/>
</dbReference>
<organism evidence="1 2">
    <name type="scientific">Ceratosolen solmsi marchali</name>
    <dbReference type="NCBI Taxonomy" id="326594"/>
    <lineage>
        <taxon>Eukaryota</taxon>
        <taxon>Metazoa</taxon>
        <taxon>Ecdysozoa</taxon>
        <taxon>Arthropoda</taxon>
        <taxon>Hexapoda</taxon>
        <taxon>Insecta</taxon>
        <taxon>Pterygota</taxon>
        <taxon>Neoptera</taxon>
        <taxon>Endopterygota</taxon>
        <taxon>Hymenoptera</taxon>
        <taxon>Apocrita</taxon>
        <taxon>Proctotrupomorpha</taxon>
        <taxon>Chalcidoidea</taxon>
        <taxon>Agaonidae</taxon>
        <taxon>Agaoninae</taxon>
        <taxon>Ceratosolen</taxon>
    </lineage>
</organism>
<reference evidence="2" key="1">
    <citation type="submission" date="2025-08" db="UniProtKB">
        <authorList>
            <consortium name="RefSeq"/>
        </authorList>
    </citation>
    <scope>IDENTIFICATION</scope>
</reference>
<dbReference type="RefSeq" id="XP_011498897.1">
    <property type="nucleotide sequence ID" value="XM_011500595.1"/>
</dbReference>